<dbReference type="InterPro" id="IPR027417">
    <property type="entry name" value="P-loop_NTPase"/>
</dbReference>
<gene>
    <name evidence="2" type="ORF">QO010_001963</name>
</gene>
<dbReference type="PIRSF" id="PIRSF009320">
    <property type="entry name" value="Nuc_binding_HP_1000"/>
    <property type="match status" value="1"/>
</dbReference>
<keyword evidence="3" id="KW-1185">Reference proteome</keyword>
<dbReference type="PANTHER" id="PTHR13696:SF96">
    <property type="entry name" value="COBQ_COBB_MIND_PARA NUCLEOTIDE BINDING DOMAIN-CONTAINING PROTEIN"/>
    <property type="match status" value="1"/>
</dbReference>
<dbReference type="Pfam" id="PF01656">
    <property type="entry name" value="CbiA"/>
    <property type="match status" value="1"/>
</dbReference>
<evidence type="ECO:0000313" key="2">
    <source>
        <dbReference type="EMBL" id="MDQ0464182.1"/>
    </source>
</evidence>
<dbReference type="EMBL" id="JAUSVS010000003">
    <property type="protein sequence ID" value="MDQ0464182.1"/>
    <property type="molecule type" value="Genomic_DNA"/>
</dbReference>
<evidence type="ECO:0000259" key="1">
    <source>
        <dbReference type="Pfam" id="PF01656"/>
    </source>
</evidence>
<dbReference type="RefSeq" id="WP_307348663.1">
    <property type="nucleotide sequence ID" value="NZ_JAUSVS010000003.1"/>
</dbReference>
<dbReference type="CDD" id="cd02042">
    <property type="entry name" value="ParAB_family"/>
    <property type="match status" value="1"/>
</dbReference>
<reference evidence="2 3" key="1">
    <citation type="submission" date="2023-07" db="EMBL/GenBank/DDBJ databases">
        <title>Genomic Encyclopedia of Type Strains, Phase IV (KMG-IV): sequencing the most valuable type-strain genomes for metagenomic binning, comparative biology and taxonomic classification.</title>
        <authorList>
            <person name="Goeker M."/>
        </authorList>
    </citation>
    <scope>NUCLEOTIDE SEQUENCE [LARGE SCALE GENOMIC DNA]</scope>
    <source>
        <strain evidence="2 3">DSM 18695</strain>
    </source>
</reference>
<dbReference type="InterPro" id="IPR050678">
    <property type="entry name" value="DNA_Partitioning_ATPase"/>
</dbReference>
<feature type="domain" description="CobQ/CobB/MinD/ParA nucleotide binding" evidence="1">
    <location>
        <begin position="5"/>
        <end position="92"/>
    </location>
</feature>
<accession>A0ABU0IQ90</accession>
<proteinExistence type="predicted"/>
<dbReference type="InterPro" id="IPR002586">
    <property type="entry name" value="CobQ/CobB/MinD/ParA_Nub-bd_dom"/>
</dbReference>
<dbReference type="Gene3D" id="3.40.50.300">
    <property type="entry name" value="P-loop containing nucleotide triphosphate hydrolases"/>
    <property type="match status" value="1"/>
</dbReference>
<protein>
    <submittedName>
        <fullName evidence="2">Chromosome partitioning protein</fullName>
    </submittedName>
</protein>
<comment type="caution">
    <text evidence="2">The sequence shown here is derived from an EMBL/GenBank/DDBJ whole genome shotgun (WGS) entry which is preliminary data.</text>
</comment>
<name>A0ABU0IQ90_9CAUL</name>
<dbReference type="PANTHER" id="PTHR13696">
    <property type="entry name" value="P-LOOP CONTAINING NUCLEOSIDE TRIPHOSPHATE HYDROLASE"/>
    <property type="match status" value="1"/>
</dbReference>
<dbReference type="SUPFAM" id="SSF52540">
    <property type="entry name" value="P-loop containing nucleoside triphosphate hydrolases"/>
    <property type="match status" value="1"/>
</dbReference>
<evidence type="ECO:0000313" key="3">
    <source>
        <dbReference type="Proteomes" id="UP001228905"/>
    </source>
</evidence>
<sequence>MRRLVLLSRKGGTGKTTLSVNLAVAAVRDGLNVAVADLDPQSSACRWGDVRTSQQPSIRAVNSGTLFPYANNVERLGADLLIIDTPAGDTAAGQAAIGIADLCVLITRPSYFDLEALAWAAEAVRARGKPGLIVLNQAPSPRGGVESPVIHRSADAARKLGLPLARVGLRARVAFQDSLWRGEGVLEFDHRSAAAEEVRRLWAEVSGLLDAQAVPRPRAALA</sequence>
<dbReference type="Proteomes" id="UP001228905">
    <property type="component" value="Unassembled WGS sequence"/>
</dbReference>
<organism evidence="2 3">
    <name type="scientific">Caulobacter ginsengisoli</name>
    <dbReference type="NCBI Taxonomy" id="400775"/>
    <lineage>
        <taxon>Bacteria</taxon>
        <taxon>Pseudomonadati</taxon>
        <taxon>Pseudomonadota</taxon>
        <taxon>Alphaproteobacteria</taxon>
        <taxon>Caulobacterales</taxon>
        <taxon>Caulobacteraceae</taxon>
        <taxon>Caulobacter</taxon>
    </lineage>
</organism>